<organism evidence="1 2">
    <name type="scientific">Litoribrevibacter albus</name>
    <dbReference type="NCBI Taxonomy" id="1473156"/>
    <lineage>
        <taxon>Bacteria</taxon>
        <taxon>Pseudomonadati</taxon>
        <taxon>Pseudomonadota</taxon>
        <taxon>Gammaproteobacteria</taxon>
        <taxon>Oceanospirillales</taxon>
        <taxon>Oceanospirillaceae</taxon>
        <taxon>Litoribrevibacter</taxon>
    </lineage>
</organism>
<dbReference type="InterPro" id="IPR023214">
    <property type="entry name" value="HAD_sf"/>
</dbReference>
<comment type="caution">
    <text evidence="1">The sequence shown here is derived from an EMBL/GenBank/DDBJ whole genome shotgun (WGS) entry which is preliminary data.</text>
</comment>
<reference evidence="1" key="2">
    <citation type="submission" date="2023-01" db="EMBL/GenBank/DDBJ databases">
        <title>Draft genome sequence of Litoribrevibacter albus strain NBRC 110071.</title>
        <authorList>
            <person name="Sun Q."/>
            <person name="Mori K."/>
        </authorList>
    </citation>
    <scope>NUCLEOTIDE SEQUENCE</scope>
    <source>
        <strain evidence="1">NBRC 110071</strain>
    </source>
</reference>
<dbReference type="Proteomes" id="UP001161389">
    <property type="component" value="Unassembled WGS sequence"/>
</dbReference>
<dbReference type="Gene3D" id="3.40.50.1000">
    <property type="entry name" value="HAD superfamily/HAD-like"/>
    <property type="match status" value="1"/>
</dbReference>
<proteinExistence type="predicted"/>
<dbReference type="SFLD" id="SFLDS00003">
    <property type="entry name" value="Haloacid_Dehalogenase"/>
    <property type="match status" value="1"/>
</dbReference>
<dbReference type="AlphaFoldDB" id="A0AA37SE27"/>
<protein>
    <submittedName>
        <fullName evidence="1">Haloacid dehalogenase</fullName>
    </submittedName>
</protein>
<dbReference type="InterPro" id="IPR036412">
    <property type="entry name" value="HAD-like_sf"/>
</dbReference>
<accession>A0AA37SE27</accession>
<dbReference type="PANTHER" id="PTHR43885">
    <property type="entry name" value="HALOACID DEHALOGENASE-LIKE HYDROLASE"/>
    <property type="match status" value="1"/>
</dbReference>
<dbReference type="EMBL" id="BSNM01000016">
    <property type="protein sequence ID" value="GLQ32537.1"/>
    <property type="molecule type" value="Genomic_DNA"/>
</dbReference>
<name>A0AA37SE27_9GAMM</name>
<dbReference type="NCBIfam" id="TIGR01509">
    <property type="entry name" value="HAD-SF-IA-v3"/>
    <property type="match status" value="1"/>
</dbReference>
<gene>
    <name evidence="1" type="ORF">GCM10007876_30160</name>
</gene>
<evidence type="ECO:0000313" key="2">
    <source>
        <dbReference type="Proteomes" id="UP001161389"/>
    </source>
</evidence>
<dbReference type="InterPro" id="IPR041492">
    <property type="entry name" value="HAD_2"/>
</dbReference>
<keyword evidence="2" id="KW-1185">Reference proteome</keyword>
<dbReference type="RefSeq" id="WP_284382563.1">
    <property type="nucleotide sequence ID" value="NZ_BSNM01000016.1"/>
</dbReference>
<dbReference type="NCBIfam" id="TIGR01549">
    <property type="entry name" value="HAD-SF-IA-v1"/>
    <property type="match status" value="1"/>
</dbReference>
<dbReference type="InterPro" id="IPR006439">
    <property type="entry name" value="HAD-SF_hydro_IA"/>
</dbReference>
<dbReference type="Gene3D" id="1.10.260.80">
    <property type="match status" value="1"/>
</dbReference>
<dbReference type="SUPFAM" id="SSF56784">
    <property type="entry name" value="HAD-like"/>
    <property type="match status" value="1"/>
</dbReference>
<evidence type="ECO:0000313" key="1">
    <source>
        <dbReference type="EMBL" id="GLQ32537.1"/>
    </source>
</evidence>
<dbReference type="Pfam" id="PF13419">
    <property type="entry name" value="HAD_2"/>
    <property type="match status" value="1"/>
</dbReference>
<sequence>MASDHVHGVIFDLDGTLVHSSLDFQALMNAVKCPPGIDLLSHVNDQPEAQRTAYLELIQHHELQDAYDASWIEGAELFVQQVREQGLPMAIVTRNYSDAAHLKISNNQIPIDLIITREDAPAKPDPTALLNIAKQWQLDPKHLIYVGDYLYDVQAAANAGMRSCLYVSDDLPHYSDQADIVFSCYQQLHQRLFSD</sequence>
<reference evidence="1" key="1">
    <citation type="journal article" date="2014" name="Int. J. Syst. Evol. Microbiol.">
        <title>Complete genome sequence of Corynebacterium casei LMG S-19264T (=DSM 44701T), isolated from a smear-ripened cheese.</title>
        <authorList>
            <consortium name="US DOE Joint Genome Institute (JGI-PGF)"/>
            <person name="Walter F."/>
            <person name="Albersmeier A."/>
            <person name="Kalinowski J."/>
            <person name="Ruckert C."/>
        </authorList>
    </citation>
    <scope>NUCLEOTIDE SEQUENCE</scope>
    <source>
        <strain evidence="1">NBRC 110071</strain>
    </source>
</reference>
<dbReference type="PANTHER" id="PTHR43885:SF1">
    <property type="entry name" value="SUPERFAMILY HYDROLASE, PUTATIVE (AFU_ORTHOLOGUE AFUA_4G13290)-RELATED"/>
    <property type="match status" value="1"/>
</dbReference>
<dbReference type="SFLD" id="SFLDG01129">
    <property type="entry name" value="C1.5:_HAD__Beta-PGM__Phosphata"/>
    <property type="match status" value="1"/>
</dbReference>